<dbReference type="AlphaFoldDB" id="A0AAU7BPC8"/>
<dbReference type="InterPro" id="IPR021257">
    <property type="entry name" value="DUF2809"/>
</dbReference>
<keyword evidence="1" id="KW-0472">Membrane</keyword>
<evidence type="ECO:0000313" key="2">
    <source>
        <dbReference type="EMBL" id="XBG60230.1"/>
    </source>
</evidence>
<dbReference type="Pfam" id="PF10990">
    <property type="entry name" value="DUF2809"/>
    <property type="match status" value="1"/>
</dbReference>
<name>A0AAU7BPC8_9FLAO</name>
<feature type="transmembrane region" description="Helical" evidence="1">
    <location>
        <begin position="58"/>
        <end position="77"/>
    </location>
</feature>
<dbReference type="EMBL" id="CP157199">
    <property type="protein sequence ID" value="XBG60230.1"/>
    <property type="molecule type" value="Genomic_DNA"/>
</dbReference>
<organism evidence="2">
    <name type="scientific">Pontimicrobium sp. SW4</name>
    <dbReference type="NCBI Taxonomy" id="3153519"/>
    <lineage>
        <taxon>Bacteria</taxon>
        <taxon>Pseudomonadati</taxon>
        <taxon>Bacteroidota</taxon>
        <taxon>Flavobacteriia</taxon>
        <taxon>Flavobacteriales</taxon>
        <taxon>Flavobacteriaceae</taxon>
        <taxon>Pontimicrobium</taxon>
    </lineage>
</organism>
<keyword evidence="1" id="KW-0812">Transmembrane</keyword>
<gene>
    <name evidence="2" type="ORF">ABGB03_10225</name>
</gene>
<feature type="transmembrane region" description="Helical" evidence="1">
    <location>
        <begin position="31"/>
        <end position="51"/>
    </location>
</feature>
<feature type="transmembrane region" description="Helical" evidence="1">
    <location>
        <begin position="7"/>
        <end position="25"/>
    </location>
</feature>
<accession>A0AAU7BPC8</accession>
<protein>
    <submittedName>
        <fullName evidence="2">DUF2809 domain-containing protein</fullName>
    </submittedName>
</protein>
<evidence type="ECO:0000256" key="1">
    <source>
        <dbReference type="SAM" id="Phobius"/>
    </source>
</evidence>
<proteinExistence type="predicted"/>
<dbReference type="RefSeq" id="WP_347922415.1">
    <property type="nucleotide sequence ID" value="NZ_CP157199.1"/>
</dbReference>
<feature type="transmembrane region" description="Helical" evidence="1">
    <location>
        <begin position="97"/>
        <end position="115"/>
    </location>
</feature>
<reference evidence="2" key="1">
    <citation type="submission" date="2024-05" db="EMBL/GenBank/DDBJ databases">
        <title>Pontimicrobium maritimus sp. nov., isolated form sea water.</title>
        <authorList>
            <person name="Muhammad N."/>
            <person name="Vuong T.Q."/>
            <person name="Han H.L."/>
            <person name="Kim S.-G."/>
        </authorList>
    </citation>
    <scope>NUCLEOTIDE SEQUENCE</scope>
    <source>
        <strain evidence="2">SW4</strain>
    </source>
</reference>
<sequence length="130" mass="14953">MKFSKTYFILFLMLFAIEACIAYFLKSGFIRHTFGDFLVVIMLYCLFKSFIDIKPTTLGLIVLCIAFIVEFLQLTPLLELVNLQDNKAAKIVFGSTFHVTDLVAYTLGIVTTIIIEKKLNHDKFKNTHKF</sequence>
<keyword evidence="1" id="KW-1133">Transmembrane helix</keyword>